<gene>
    <name evidence="2" type="ORF">EKD16_10760</name>
</gene>
<evidence type="ECO:0000313" key="2">
    <source>
        <dbReference type="EMBL" id="QBI53938.1"/>
    </source>
</evidence>
<accession>A0A4P6Q085</accession>
<dbReference type="AlphaFoldDB" id="A0A4P6Q085"/>
<keyword evidence="3" id="KW-1185">Reference proteome</keyword>
<feature type="compositionally biased region" description="Basic residues" evidence="1">
    <location>
        <begin position="161"/>
        <end position="170"/>
    </location>
</feature>
<proteinExistence type="predicted"/>
<reference evidence="2 3" key="1">
    <citation type="submission" date="2019-02" db="EMBL/GenBank/DDBJ databases">
        <authorList>
            <person name="Khodamoradi S."/>
            <person name="Hahnke R.L."/>
            <person name="Kaempfer P."/>
            <person name="Schumann P."/>
            <person name="Rohde M."/>
            <person name="Steinert M."/>
            <person name="Luzhetskyy A."/>
            <person name="Wink J."/>
            <person name="Ruckert C."/>
        </authorList>
    </citation>
    <scope>NUCLEOTIDE SEQUENCE [LARGE SCALE GENOMIC DNA]</scope>
    <source>
        <strain evidence="2 3">M2</strain>
    </source>
</reference>
<evidence type="ECO:0000313" key="3">
    <source>
        <dbReference type="Proteomes" id="UP000292235"/>
    </source>
</evidence>
<protein>
    <submittedName>
        <fullName evidence="2">Uncharacterized protein</fullName>
    </submittedName>
</protein>
<feature type="compositionally biased region" description="Basic and acidic residues" evidence="1">
    <location>
        <begin position="23"/>
        <end position="32"/>
    </location>
</feature>
<feature type="compositionally biased region" description="Gly residues" evidence="1">
    <location>
        <begin position="7"/>
        <end position="19"/>
    </location>
</feature>
<feature type="region of interest" description="Disordered" evidence="1">
    <location>
        <begin position="1"/>
        <end position="95"/>
    </location>
</feature>
<organism evidence="2 3">
    <name type="scientific">Streptomonospora litoralis</name>
    <dbReference type="NCBI Taxonomy" id="2498135"/>
    <lineage>
        <taxon>Bacteria</taxon>
        <taxon>Bacillati</taxon>
        <taxon>Actinomycetota</taxon>
        <taxon>Actinomycetes</taxon>
        <taxon>Streptosporangiales</taxon>
        <taxon>Nocardiopsidaceae</taxon>
        <taxon>Streptomonospora</taxon>
    </lineage>
</organism>
<sequence>MPAAGAGAVGAGGGGGRLGSAGRRMDLRKSGGDGDSGVRPAASGSGARRWRRPASTATTAAGPGTRWASPGARRSVVGKGATRGGRRRSCGRVGATRCTYVRRYPPRRRPAPSFRDTKQLGVFCPLMPGFPAPPRPRCGRGGARGAPNGAKTPPTSTFRAPRGRRARRGRPQNGHRPPKAHPIGRWGPRRQRPGATSDTSPPPVPDPARRRVVRAPATAPPRGLRPARSRPQHGDTTPAHRRRYVRYAGPSGGDRELIAEECAFLRP</sequence>
<feature type="region of interest" description="Disordered" evidence="1">
    <location>
        <begin position="126"/>
        <end position="253"/>
    </location>
</feature>
<evidence type="ECO:0000256" key="1">
    <source>
        <dbReference type="SAM" id="MobiDB-lite"/>
    </source>
</evidence>
<dbReference type="Proteomes" id="UP000292235">
    <property type="component" value="Chromosome"/>
</dbReference>
<name>A0A4P6Q085_9ACTN</name>
<dbReference type="EMBL" id="CP036455">
    <property type="protein sequence ID" value="QBI53938.1"/>
    <property type="molecule type" value="Genomic_DNA"/>
</dbReference>
<dbReference type="KEGG" id="strr:EKD16_10760"/>
<feature type="compositionally biased region" description="Low complexity" evidence="1">
    <location>
        <begin position="37"/>
        <end position="68"/>
    </location>
</feature>